<gene>
    <name evidence="1" type="ORF">H8E80_01000</name>
</gene>
<proteinExistence type="predicted"/>
<dbReference type="AlphaFoldDB" id="A0A8J6T6F6"/>
<dbReference type="Proteomes" id="UP000603545">
    <property type="component" value="Unassembled WGS sequence"/>
</dbReference>
<evidence type="ECO:0000313" key="2">
    <source>
        <dbReference type="Proteomes" id="UP000603545"/>
    </source>
</evidence>
<dbReference type="EMBL" id="JACNLL010000015">
    <property type="protein sequence ID" value="MBC8198614.1"/>
    <property type="molecule type" value="Genomic_DNA"/>
</dbReference>
<reference evidence="1 2" key="1">
    <citation type="submission" date="2020-08" db="EMBL/GenBank/DDBJ databases">
        <title>Bridging the membrane lipid divide: bacteria of the FCB group superphylum have the potential to synthesize archaeal ether lipids.</title>
        <authorList>
            <person name="Villanueva L."/>
            <person name="Von Meijenfeldt F.A.B."/>
            <person name="Westbye A.B."/>
            <person name="Yadav S."/>
            <person name="Hopmans E.C."/>
            <person name="Dutilh B.E."/>
            <person name="Sinninghe Damste J.S."/>
        </authorList>
    </citation>
    <scope>NUCLEOTIDE SEQUENCE [LARGE SCALE GENOMIC DNA]</scope>
    <source>
        <strain evidence="1">NIOZ-UU82</strain>
    </source>
</reference>
<comment type="caution">
    <text evidence="1">The sequence shown here is derived from an EMBL/GenBank/DDBJ whole genome shotgun (WGS) entry which is preliminary data.</text>
</comment>
<protein>
    <submittedName>
        <fullName evidence="1">Uncharacterized protein</fullName>
    </submittedName>
</protein>
<evidence type="ECO:0000313" key="1">
    <source>
        <dbReference type="EMBL" id="MBC8198614.1"/>
    </source>
</evidence>
<organism evidence="1 2">
    <name type="scientific">Candidatus Desulfaltia bathyphila</name>
    <dbReference type="NCBI Taxonomy" id="2841697"/>
    <lineage>
        <taxon>Bacteria</taxon>
        <taxon>Pseudomonadati</taxon>
        <taxon>Thermodesulfobacteriota</taxon>
        <taxon>Desulfobacteria</taxon>
        <taxon>Desulfobacterales</taxon>
        <taxon>Desulfobacterales incertae sedis</taxon>
        <taxon>Candidatus Desulfaltia</taxon>
    </lineage>
</organism>
<name>A0A8J6T6F6_9BACT</name>
<sequence length="93" mass="11150">MSQLKEILIRRLANKGMDLEMIPGFIRSLNNSFAYYPHVDFKQINDRLRYMGWNDFELDYFTFQLVIECLEGFGLKKSEYKSAQWYEKNFCAA</sequence>
<accession>A0A8J6T6F6</accession>